<evidence type="ECO:0000313" key="8">
    <source>
        <dbReference type="Proteomes" id="UP000039865"/>
    </source>
</evidence>
<sequence length="529" mass="61322">MQKSRNLLATYLHGVNNKGHQIFRPAFQNHQIRFKSTSTQSVNNSSDQQAVDQKEQIKKIFEKDSTFGLVKKLFIYKMMSSNLFINYSLGVMNMMYKIWGVRLTNFLINKTAGEVFTSGETIQSLIVDIEELSKRKIKGVANYVAEGLHSMDERQIQITLKDLTDSIMSITEGKDDGHLAIKLTALISIDIMTRLSKAQQVLLEDVMQLWTKEDPISIQEIKANLDKIGFKYSDDDVQWLFNKVKLADNSSQSLSQVERWANTHVLPLNPQDRHPVLLSFCKHLGVTDQDINHFDLFAKRVIEMTELSHKRNCKLYVDAEQTYMQKQIDSIATQLTQKFNRGDRTIIMNGFQQYLKITEKKIPLEIQSAKKLGYNLGIKLIRGAYMNEERRLAKQHDYESPIWDTIDDTHNNYNRNLKLVIENLNEQDRMLIGSHNVESVNIAKQLLRDLQKNDGRAYFGQLKAFSDQITGQLANEGFTVYKYLPYGPTEKVMPYLVRRGQESRQVLREQKYQNEFLKGEIKRRMSLSK</sequence>
<dbReference type="InterPro" id="IPR029041">
    <property type="entry name" value="FAD-linked_oxidoreductase-like"/>
</dbReference>
<dbReference type="Gene3D" id="3.20.20.220">
    <property type="match status" value="1"/>
</dbReference>
<dbReference type="Proteomes" id="UP000039865">
    <property type="component" value="Unassembled WGS sequence"/>
</dbReference>
<dbReference type="AlphaFoldDB" id="A0A078B6F9"/>
<dbReference type="OrthoDB" id="5464at2759"/>
<dbReference type="Pfam" id="PF01619">
    <property type="entry name" value="Pro_dh"/>
    <property type="match status" value="1"/>
</dbReference>
<feature type="domain" description="Proline dehydrogenase" evidence="6">
    <location>
        <begin position="129"/>
        <end position="504"/>
    </location>
</feature>
<dbReference type="GO" id="GO:0071949">
    <property type="term" value="F:FAD binding"/>
    <property type="evidence" value="ECO:0007669"/>
    <property type="project" value="TreeGrafter"/>
</dbReference>
<comment type="function">
    <text evidence="5">Converts proline to delta-1-pyrroline-5-carboxylate.</text>
</comment>
<dbReference type="InterPro" id="IPR015659">
    <property type="entry name" value="Proline_oxidase"/>
</dbReference>
<evidence type="ECO:0000256" key="4">
    <source>
        <dbReference type="ARBA" id="ARBA00023062"/>
    </source>
</evidence>
<dbReference type="InterPro" id="IPR002872">
    <property type="entry name" value="Proline_DH_dom"/>
</dbReference>
<keyword evidence="3 5" id="KW-0560">Oxidoreductase</keyword>
<dbReference type="GO" id="GO:0005739">
    <property type="term" value="C:mitochondrion"/>
    <property type="evidence" value="ECO:0007669"/>
    <property type="project" value="TreeGrafter"/>
</dbReference>
<evidence type="ECO:0000256" key="2">
    <source>
        <dbReference type="ARBA" id="ARBA00012695"/>
    </source>
</evidence>
<evidence type="ECO:0000256" key="5">
    <source>
        <dbReference type="RuleBase" id="RU364054"/>
    </source>
</evidence>
<evidence type="ECO:0000313" key="7">
    <source>
        <dbReference type="EMBL" id="CDW89143.1"/>
    </source>
</evidence>
<reference evidence="7 8" key="1">
    <citation type="submission" date="2014-06" db="EMBL/GenBank/DDBJ databases">
        <authorList>
            <person name="Swart Estienne"/>
        </authorList>
    </citation>
    <scope>NUCLEOTIDE SEQUENCE [LARGE SCALE GENOMIC DNA]</scope>
    <source>
        <strain evidence="7 8">130c</strain>
    </source>
</reference>
<evidence type="ECO:0000256" key="3">
    <source>
        <dbReference type="ARBA" id="ARBA00023002"/>
    </source>
</evidence>
<name>A0A078B6F9_STYLE</name>
<dbReference type="OMA" id="FMFETEL"/>
<gene>
    <name evidence="7" type="primary">Contig4313.g4616</name>
    <name evidence="7" type="ORF">STYLEM_18274</name>
</gene>
<keyword evidence="8" id="KW-1185">Reference proteome</keyword>
<keyword evidence="4 5" id="KW-0642">Proline metabolism</keyword>
<comment type="similarity">
    <text evidence="1 5">Belongs to the proline oxidase family.</text>
</comment>
<accession>A0A078B6F9</accession>
<dbReference type="GO" id="GO:0004657">
    <property type="term" value="F:proline dehydrogenase activity"/>
    <property type="evidence" value="ECO:0007669"/>
    <property type="project" value="UniProtKB-EC"/>
</dbReference>
<dbReference type="PANTHER" id="PTHR13914:SF0">
    <property type="entry name" value="PROLINE DEHYDROGENASE 1, MITOCHONDRIAL"/>
    <property type="match status" value="1"/>
</dbReference>
<evidence type="ECO:0000256" key="1">
    <source>
        <dbReference type="ARBA" id="ARBA00005869"/>
    </source>
</evidence>
<dbReference type="PANTHER" id="PTHR13914">
    <property type="entry name" value="PROLINE OXIDASE"/>
    <property type="match status" value="1"/>
</dbReference>
<dbReference type="GO" id="GO:0010133">
    <property type="term" value="P:L-proline catabolic process to L-glutamate"/>
    <property type="evidence" value="ECO:0007669"/>
    <property type="project" value="TreeGrafter"/>
</dbReference>
<comment type="catalytic activity">
    <reaction evidence="5">
        <text>L-proline + a quinone = (S)-1-pyrroline-5-carboxylate + a quinol + H(+)</text>
        <dbReference type="Rhea" id="RHEA:23784"/>
        <dbReference type="ChEBI" id="CHEBI:15378"/>
        <dbReference type="ChEBI" id="CHEBI:17388"/>
        <dbReference type="ChEBI" id="CHEBI:24646"/>
        <dbReference type="ChEBI" id="CHEBI:60039"/>
        <dbReference type="ChEBI" id="CHEBI:132124"/>
        <dbReference type="EC" id="1.5.5.2"/>
    </reaction>
</comment>
<evidence type="ECO:0000259" key="6">
    <source>
        <dbReference type="Pfam" id="PF01619"/>
    </source>
</evidence>
<keyword evidence="5" id="KW-0274">FAD</keyword>
<proteinExistence type="inferred from homology"/>
<dbReference type="EC" id="1.5.5.2" evidence="2 5"/>
<comment type="cofactor">
    <cofactor evidence="5">
        <name>FAD</name>
        <dbReference type="ChEBI" id="CHEBI:57692"/>
    </cofactor>
</comment>
<protein>
    <recommendedName>
        <fullName evidence="2 5">Proline dehydrogenase</fullName>
        <ecNumber evidence="2 5">1.5.5.2</ecNumber>
    </recommendedName>
</protein>
<keyword evidence="5" id="KW-0285">Flavoprotein</keyword>
<dbReference type="InParanoid" id="A0A078B6F9"/>
<dbReference type="EMBL" id="CCKQ01017280">
    <property type="protein sequence ID" value="CDW89143.1"/>
    <property type="molecule type" value="Genomic_DNA"/>
</dbReference>
<dbReference type="SUPFAM" id="SSF51730">
    <property type="entry name" value="FAD-linked oxidoreductase"/>
    <property type="match status" value="1"/>
</dbReference>
<organism evidence="7 8">
    <name type="scientific">Stylonychia lemnae</name>
    <name type="common">Ciliate</name>
    <dbReference type="NCBI Taxonomy" id="5949"/>
    <lineage>
        <taxon>Eukaryota</taxon>
        <taxon>Sar</taxon>
        <taxon>Alveolata</taxon>
        <taxon>Ciliophora</taxon>
        <taxon>Intramacronucleata</taxon>
        <taxon>Spirotrichea</taxon>
        <taxon>Stichotrichia</taxon>
        <taxon>Sporadotrichida</taxon>
        <taxon>Oxytrichidae</taxon>
        <taxon>Stylonychinae</taxon>
        <taxon>Stylonychia</taxon>
    </lineage>
</organism>